<dbReference type="EMBL" id="PGOL01000477">
    <property type="protein sequence ID" value="PKI69980.1"/>
    <property type="molecule type" value="Genomic_DNA"/>
</dbReference>
<evidence type="ECO:0000256" key="2">
    <source>
        <dbReference type="ARBA" id="ARBA00022692"/>
    </source>
</evidence>
<protein>
    <submittedName>
        <fullName evidence="6">Uncharacterized protein</fullName>
    </submittedName>
</protein>
<comment type="subcellular location">
    <subcellularLocation>
        <location evidence="1">Membrane</location>
        <topology evidence="1">Multi-pass membrane protein</topology>
    </subcellularLocation>
</comment>
<dbReference type="GO" id="GO:0016020">
    <property type="term" value="C:membrane"/>
    <property type="evidence" value="ECO:0007669"/>
    <property type="project" value="UniProtKB-SubCell"/>
</dbReference>
<dbReference type="STRING" id="22663.A0A2I0KNS2"/>
<evidence type="ECO:0000256" key="3">
    <source>
        <dbReference type="ARBA" id="ARBA00022989"/>
    </source>
</evidence>
<feature type="compositionally biased region" description="Polar residues" evidence="5">
    <location>
        <begin position="173"/>
        <end position="192"/>
    </location>
</feature>
<sequence>MATTSFLSPTQRYGAGALFALALHQAQMHQTRPLGMLDPDGEDDGPGEERPSSGSSSDSVSEDPDLWVHENSGLLLPVFRFLDIDKVAWLGLEETAGSSPAKHHVGAFLRLLAEDTSVNSSESSDQQLALSKAIDSLTLSMETNPASSKSKKEKHQEYENECREKLSTNEAKVNSEATVTMPETSSTSNIESPSPDLTCAFEEEPVEEVKMLSYERKLAVLYELLTACLADIRDNDKKSARRRKGYDARHRVALRLLATWLDINWVKM</sequence>
<dbReference type="InterPro" id="IPR007941">
    <property type="entry name" value="DUF726"/>
</dbReference>
<keyword evidence="4" id="KW-0472">Membrane</keyword>
<name>A0A2I0KNS2_PUNGR</name>
<gene>
    <name evidence="6" type="ORF">CRG98_009583</name>
</gene>
<evidence type="ECO:0000256" key="5">
    <source>
        <dbReference type="SAM" id="MobiDB-lite"/>
    </source>
</evidence>
<comment type="caution">
    <text evidence="6">The sequence shown here is derived from an EMBL/GenBank/DDBJ whole genome shotgun (WGS) entry which is preliminary data.</text>
</comment>
<keyword evidence="3" id="KW-1133">Transmembrane helix</keyword>
<dbReference type="Proteomes" id="UP000233551">
    <property type="component" value="Unassembled WGS sequence"/>
</dbReference>
<feature type="region of interest" description="Disordered" evidence="5">
    <location>
        <begin position="173"/>
        <end position="196"/>
    </location>
</feature>
<proteinExistence type="predicted"/>
<organism evidence="6 7">
    <name type="scientific">Punica granatum</name>
    <name type="common">Pomegranate</name>
    <dbReference type="NCBI Taxonomy" id="22663"/>
    <lineage>
        <taxon>Eukaryota</taxon>
        <taxon>Viridiplantae</taxon>
        <taxon>Streptophyta</taxon>
        <taxon>Embryophyta</taxon>
        <taxon>Tracheophyta</taxon>
        <taxon>Spermatophyta</taxon>
        <taxon>Magnoliopsida</taxon>
        <taxon>eudicotyledons</taxon>
        <taxon>Gunneridae</taxon>
        <taxon>Pentapetalae</taxon>
        <taxon>rosids</taxon>
        <taxon>malvids</taxon>
        <taxon>Myrtales</taxon>
        <taxon>Lythraceae</taxon>
        <taxon>Punica</taxon>
    </lineage>
</organism>
<evidence type="ECO:0000256" key="1">
    <source>
        <dbReference type="ARBA" id="ARBA00004141"/>
    </source>
</evidence>
<feature type="region of interest" description="Disordered" evidence="5">
    <location>
        <begin position="33"/>
        <end position="64"/>
    </location>
</feature>
<feature type="non-terminal residue" evidence="6">
    <location>
        <position position="268"/>
    </location>
</feature>
<accession>A0A2I0KNS2</accession>
<evidence type="ECO:0000256" key="4">
    <source>
        <dbReference type="ARBA" id="ARBA00023136"/>
    </source>
</evidence>
<evidence type="ECO:0000313" key="6">
    <source>
        <dbReference type="EMBL" id="PKI69980.1"/>
    </source>
</evidence>
<dbReference type="AlphaFoldDB" id="A0A2I0KNS2"/>
<evidence type="ECO:0000313" key="7">
    <source>
        <dbReference type="Proteomes" id="UP000233551"/>
    </source>
</evidence>
<keyword evidence="2" id="KW-0812">Transmembrane</keyword>
<dbReference type="PANTHER" id="PTHR17920:SF3">
    <property type="entry name" value="TRANSMEMBRANE AND COILED-COIL DOMAIN-CONTAINING PROTEIN 4"/>
    <property type="match status" value="1"/>
</dbReference>
<keyword evidence="7" id="KW-1185">Reference proteome</keyword>
<dbReference type="PANTHER" id="PTHR17920">
    <property type="entry name" value="TRANSMEMBRANE AND COILED-COIL DOMAIN-CONTAINING PROTEIN 4 TMCO4"/>
    <property type="match status" value="1"/>
</dbReference>
<reference evidence="6 7" key="1">
    <citation type="submission" date="2017-11" db="EMBL/GenBank/DDBJ databases">
        <title>De-novo sequencing of pomegranate (Punica granatum L.) genome.</title>
        <authorList>
            <person name="Akparov Z."/>
            <person name="Amiraslanov A."/>
            <person name="Hajiyeva S."/>
            <person name="Abbasov M."/>
            <person name="Kaur K."/>
            <person name="Hamwieh A."/>
            <person name="Solovyev V."/>
            <person name="Salamov A."/>
            <person name="Braich B."/>
            <person name="Kosarev P."/>
            <person name="Mahmoud A."/>
            <person name="Hajiyev E."/>
            <person name="Babayeva S."/>
            <person name="Izzatullayeva V."/>
            <person name="Mammadov A."/>
            <person name="Mammadov A."/>
            <person name="Sharifova S."/>
            <person name="Ojaghi J."/>
            <person name="Eynullazada K."/>
            <person name="Bayramov B."/>
            <person name="Abdulazimova A."/>
            <person name="Shahmuradov I."/>
        </authorList>
    </citation>
    <scope>NUCLEOTIDE SEQUENCE [LARGE SCALE GENOMIC DNA]</scope>
    <source>
        <strain evidence="7">cv. AG2017</strain>
        <tissue evidence="6">Leaf</tissue>
    </source>
</reference>